<keyword evidence="1" id="KW-0472">Membrane</keyword>
<name>A0AAD4LJA0_9AGAM</name>
<feature type="transmembrane region" description="Helical" evidence="1">
    <location>
        <begin position="57"/>
        <end position="81"/>
    </location>
</feature>
<sequence length="277" mass="31268">MPDLPATALRDASGPQSRLNALSPGLVGLFVQGIEIGMVFSQLATWMSLPGRTERRFITVLTVFITTVGFVQTAVYFLSIWRIYVEHYGEPVVPAWTERVHILFTVLISIPVQSLLIWRCYYILKRNAYLIIPLLLLMLGSAALAIFDTIDLFGLGSRESSNAPVFWPLLLYCALTSILDIILSSILFYYLTQSRKRIYVDHTVQWISRHIIIVWQSVIPPTVCTLVISILYGLSQHLSPGPGLMWYPTLQAVIGKLYVLSHFHNMYVVPAPVPTIF</sequence>
<accession>A0AAD4LJA0</accession>
<feature type="transmembrane region" description="Helical" evidence="1">
    <location>
        <begin position="101"/>
        <end position="121"/>
    </location>
</feature>
<dbReference type="AlphaFoldDB" id="A0AAD4LJA0"/>
<keyword evidence="1" id="KW-0812">Transmembrane</keyword>
<feature type="transmembrane region" description="Helical" evidence="1">
    <location>
        <begin position="167"/>
        <end position="191"/>
    </location>
</feature>
<keyword evidence="1" id="KW-1133">Transmembrane helix</keyword>
<feature type="transmembrane region" description="Helical" evidence="1">
    <location>
        <begin position="244"/>
        <end position="260"/>
    </location>
</feature>
<feature type="transmembrane region" description="Helical" evidence="1">
    <location>
        <begin position="25"/>
        <end position="45"/>
    </location>
</feature>
<dbReference type="PANTHER" id="PTHR40465">
    <property type="entry name" value="CHROMOSOME 1, WHOLE GENOME SHOTGUN SEQUENCE"/>
    <property type="match status" value="1"/>
</dbReference>
<feature type="transmembrane region" description="Helical" evidence="1">
    <location>
        <begin position="212"/>
        <end position="232"/>
    </location>
</feature>
<keyword evidence="3" id="KW-1185">Reference proteome</keyword>
<evidence type="ECO:0000256" key="1">
    <source>
        <dbReference type="SAM" id="Phobius"/>
    </source>
</evidence>
<evidence type="ECO:0000313" key="2">
    <source>
        <dbReference type="EMBL" id="KAH8993161.1"/>
    </source>
</evidence>
<evidence type="ECO:0000313" key="3">
    <source>
        <dbReference type="Proteomes" id="UP001201163"/>
    </source>
</evidence>
<proteinExistence type="predicted"/>
<organism evidence="2 3">
    <name type="scientific">Lactarius akahatsu</name>
    <dbReference type="NCBI Taxonomy" id="416441"/>
    <lineage>
        <taxon>Eukaryota</taxon>
        <taxon>Fungi</taxon>
        <taxon>Dikarya</taxon>
        <taxon>Basidiomycota</taxon>
        <taxon>Agaricomycotina</taxon>
        <taxon>Agaricomycetes</taxon>
        <taxon>Russulales</taxon>
        <taxon>Russulaceae</taxon>
        <taxon>Lactarius</taxon>
    </lineage>
</organism>
<reference evidence="2" key="1">
    <citation type="submission" date="2022-01" db="EMBL/GenBank/DDBJ databases">
        <title>Comparative genomics reveals a dynamic genome evolution in the ectomycorrhizal milk-cap (Lactarius) mushrooms.</title>
        <authorList>
            <consortium name="DOE Joint Genome Institute"/>
            <person name="Lebreton A."/>
            <person name="Tang N."/>
            <person name="Kuo A."/>
            <person name="LaButti K."/>
            <person name="Drula E."/>
            <person name="Barry K."/>
            <person name="Clum A."/>
            <person name="Lipzen A."/>
            <person name="Mousain D."/>
            <person name="Ng V."/>
            <person name="Wang R."/>
            <person name="Wang X."/>
            <person name="Dai Y."/>
            <person name="Henrissat B."/>
            <person name="Grigoriev I.V."/>
            <person name="Guerin-Laguette A."/>
            <person name="Yu F."/>
            <person name="Martin F.M."/>
        </authorList>
    </citation>
    <scope>NUCLEOTIDE SEQUENCE</scope>
    <source>
        <strain evidence="2">QP</strain>
    </source>
</reference>
<dbReference type="EMBL" id="JAKELL010000019">
    <property type="protein sequence ID" value="KAH8993161.1"/>
    <property type="molecule type" value="Genomic_DNA"/>
</dbReference>
<comment type="caution">
    <text evidence="2">The sequence shown here is derived from an EMBL/GenBank/DDBJ whole genome shotgun (WGS) entry which is preliminary data.</text>
</comment>
<gene>
    <name evidence="2" type="ORF">EDB92DRAFT_439305</name>
</gene>
<dbReference type="PANTHER" id="PTHR40465:SF1">
    <property type="entry name" value="DUF6534 DOMAIN-CONTAINING PROTEIN"/>
    <property type="match status" value="1"/>
</dbReference>
<protein>
    <submittedName>
        <fullName evidence="2">Uncharacterized protein</fullName>
    </submittedName>
</protein>
<dbReference type="Proteomes" id="UP001201163">
    <property type="component" value="Unassembled WGS sequence"/>
</dbReference>
<feature type="transmembrane region" description="Helical" evidence="1">
    <location>
        <begin position="128"/>
        <end position="147"/>
    </location>
</feature>